<keyword evidence="5" id="KW-0997">Cell inner membrane</keyword>
<proteinExistence type="inferred from homology"/>
<dbReference type="AlphaFoldDB" id="A0AA91I8Q1"/>
<comment type="subcellular location">
    <subcellularLocation>
        <location evidence="1">Cell inner membrane</location>
        <topology evidence="1">Single-pass membrane protein</topology>
    </subcellularLocation>
</comment>
<protein>
    <recommendedName>
        <fullName evidence="2">Type II secretion system protein H</fullName>
    </recommendedName>
    <alternativeName>
        <fullName evidence="10">General secretion pathway protein H</fullName>
    </alternativeName>
</protein>
<evidence type="ECO:0000256" key="3">
    <source>
        <dbReference type="ARBA" id="ARBA00022475"/>
    </source>
</evidence>
<evidence type="ECO:0000256" key="2">
    <source>
        <dbReference type="ARBA" id="ARBA00021549"/>
    </source>
</evidence>
<dbReference type="InterPro" id="IPR045584">
    <property type="entry name" value="Pilin-like"/>
</dbReference>
<gene>
    <name evidence="12" type="ORF">A3K87_30060</name>
</gene>
<dbReference type="SUPFAM" id="SSF54523">
    <property type="entry name" value="Pili subunits"/>
    <property type="match status" value="1"/>
</dbReference>
<evidence type="ECO:0000256" key="1">
    <source>
        <dbReference type="ARBA" id="ARBA00004377"/>
    </source>
</evidence>
<evidence type="ECO:0000313" key="12">
    <source>
        <dbReference type="EMBL" id="OAK57756.1"/>
    </source>
</evidence>
<evidence type="ECO:0000259" key="11">
    <source>
        <dbReference type="Pfam" id="PF12019"/>
    </source>
</evidence>
<comment type="caution">
    <text evidence="12">The sequence shown here is derived from an EMBL/GenBank/DDBJ whole genome shotgun (WGS) entry which is preliminary data.</text>
</comment>
<dbReference type="Pfam" id="PF12019">
    <property type="entry name" value="GspH"/>
    <property type="match status" value="1"/>
</dbReference>
<dbReference type="GO" id="GO:0005886">
    <property type="term" value="C:plasma membrane"/>
    <property type="evidence" value="ECO:0007669"/>
    <property type="project" value="UniProtKB-SubCell"/>
</dbReference>
<keyword evidence="3" id="KW-1003">Cell membrane</keyword>
<dbReference type="GO" id="GO:0015627">
    <property type="term" value="C:type II protein secretion system complex"/>
    <property type="evidence" value="ECO:0007669"/>
    <property type="project" value="InterPro"/>
</dbReference>
<keyword evidence="6" id="KW-0812">Transmembrane</keyword>
<keyword evidence="7" id="KW-1133">Transmembrane helix</keyword>
<name>A0AA91I8Q1_VARPD</name>
<reference evidence="12 13" key="1">
    <citation type="submission" date="2016-03" db="EMBL/GenBank/DDBJ databases">
        <title>Genome sequence of Variovorax paradoxus KB5.</title>
        <authorList>
            <person name="Jeong H."/>
            <person name="Hong C.E."/>
            <person name="Jo S.H."/>
            <person name="Park J.M."/>
        </authorList>
    </citation>
    <scope>NUCLEOTIDE SEQUENCE [LARGE SCALE GENOMIC DNA]</scope>
    <source>
        <strain evidence="12 13">KB5</strain>
    </source>
</reference>
<accession>A0AA91I8Q1</accession>
<dbReference type="InterPro" id="IPR022346">
    <property type="entry name" value="T2SS_GspH"/>
</dbReference>
<dbReference type="Proteomes" id="UP000077852">
    <property type="component" value="Unassembled WGS sequence"/>
</dbReference>
<evidence type="ECO:0000256" key="8">
    <source>
        <dbReference type="ARBA" id="ARBA00023136"/>
    </source>
</evidence>
<evidence type="ECO:0000313" key="13">
    <source>
        <dbReference type="Proteomes" id="UP000077852"/>
    </source>
</evidence>
<organism evidence="12 13">
    <name type="scientific">Variovorax paradoxus</name>
    <dbReference type="NCBI Taxonomy" id="34073"/>
    <lineage>
        <taxon>Bacteria</taxon>
        <taxon>Pseudomonadati</taxon>
        <taxon>Pseudomonadota</taxon>
        <taxon>Betaproteobacteria</taxon>
        <taxon>Burkholderiales</taxon>
        <taxon>Comamonadaceae</taxon>
        <taxon>Variovorax</taxon>
    </lineage>
</organism>
<comment type="similarity">
    <text evidence="9">Belongs to the GSP H family.</text>
</comment>
<keyword evidence="4" id="KW-0488">Methylation</keyword>
<feature type="domain" description="General secretion pathway GspH" evidence="11">
    <location>
        <begin position="32"/>
        <end position="138"/>
    </location>
</feature>
<evidence type="ECO:0000256" key="5">
    <source>
        <dbReference type="ARBA" id="ARBA00022519"/>
    </source>
</evidence>
<evidence type="ECO:0000256" key="9">
    <source>
        <dbReference type="ARBA" id="ARBA00025772"/>
    </source>
</evidence>
<evidence type="ECO:0000256" key="6">
    <source>
        <dbReference type="ARBA" id="ARBA00022692"/>
    </source>
</evidence>
<evidence type="ECO:0000256" key="4">
    <source>
        <dbReference type="ARBA" id="ARBA00022481"/>
    </source>
</evidence>
<dbReference type="EMBL" id="LVHG01000089">
    <property type="protein sequence ID" value="OAK57756.1"/>
    <property type="molecule type" value="Genomic_DNA"/>
</dbReference>
<sequence>MMVAIALVIILLAVALPSFVSLVEKYRVEGMASALTASVGHARFEAARRGKTVTIRARPGCVDKGWSCGWDTLVGSGDAVETLRRQEPDARVEVRKTAPGVMSFDAMGDSDGGDSFRLYPTGKAGSSRAVMLCVSRAGRLRVAKGRDKC</sequence>
<evidence type="ECO:0000256" key="10">
    <source>
        <dbReference type="ARBA" id="ARBA00030775"/>
    </source>
</evidence>
<dbReference type="Gene3D" id="3.55.40.10">
    <property type="entry name" value="minor pseudopilin epsh domain"/>
    <property type="match status" value="1"/>
</dbReference>
<keyword evidence="8" id="KW-0472">Membrane</keyword>
<evidence type="ECO:0000256" key="7">
    <source>
        <dbReference type="ARBA" id="ARBA00022989"/>
    </source>
</evidence>
<dbReference type="GO" id="GO:0015628">
    <property type="term" value="P:protein secretion by the type II secretion system"/>
    <property type="evidence" value="ECO:0007669"/>
    <property type="project" value="InterPro"/>
</dbReference>